<evidence type="ECO:0000313" key="2">
    <source>
        <dbReference type="EMBL" id="MBW4670078.1"/>
    </source>
</evidence>
<evidence type="ECO:0000313" key="3">
    <source>
        <dbReference type="Proteomes" id="UP000729701"/>
    </source>
</evidence>
<accession>A0A951UTU4</accession>
<dbReference type="Proteomes" id="UP000729701">
    <property type="component" value="Unassembled WGS sequence"/>
</dbReference>
<protein>
    <submittedName>
        <fullName evidence="2">Uncharacterized protein</fullName>
    </submittedName>
</protein>
<keyword evidence="1" id="KW-0732">Signal</keyword>
<organism evidence="2 3">
    <name type="scientific">Cyanomargarita calcarea GSE-NOS-MK-12-04C</name>
    <dbReference type="NCBI Taxonomy" id="2839659"/>
    <lineage>
        <taxon>Bacteria</taxon>
        <taxon>Bacillati</taxon>
        <taxon>Cyanobacteriota</taxon>
        <taxon>Cyanophyceae</taxon>
        <taxon>Nostocales</taxon>
        <taxon>Cyanomargaritaceae</taxon>
        <taxon>Cyanomargarita</taxon>
    </lineage>
</organism>
<proteinExistence type="predicted"/>
<dbReference type="EMBL" id="JAHHGZ010000027">
    <property type="protein sequence ID" value="MBW4670078.1"/>
    <property type="molecule type" value="Genomic_DNA"/>
</dbReference>
<sequence length="127" mass="13164">MKLKIIAALGMISAIAGLNTPVRGQSPAPATPNSGQYTITGGSLTGIDNRTAQDDFGKFFTVGSPASTVGNNTGETITSDTGVWQLGESVQLRKLDQPLTLIDTPLLLQPAQSVNGNDGLQLQLIGQ</sequence>
<name>A0A951UTU4_9CYAN</name>
<feature type="chain" id="PRO_5036830796" evidence="1">
    <location>
        <begin position="17"/>
        <end position="127"/>
    </location>
</feature>
<reference evidence="2" key="2">
    <citation type="journal article" date="2022" name="Microbiol. Resour. Announc.">
        <title>Metagenome Sequencing to Explore Phylogenomics of Terrestrial Cyanobacteria.</title>
        <authorList>
            <person name="Ward R.D."/>
            <person name="Stajich J.E."/>
            <person name="Johansen J.R."/>
            <person name="Huntemann M."/>
            <person name="Clum A."/>
            <person name="Foster B."/>
            <person name="Foster B."/>
            <person name="Roux S."/>
            <person name="Palaniappan K."/>
            <person name="Varghese N."/>
            <person name="Mukherjee S."/>
            <person name="Reddy T.B.K."/>
            <person name="Daum C."/>
            <person name="Copeland A."/>
            <person name="Chen I.A."/>
            <person name="Ivanova N.N."/>
            <person name="Kyrpides N.C."/>
            <person name="Shapiro N."/>
            <person name="Eloe-Fadrosh E.A."/>
            <person name="Pietrasiak N."/>
        </authorList>
    </citation>
    <scope>NUCLEOTIDE SEQUENCE</scope>
    <source>
        <strain evidence="2">GSE-NOS-MK-12-04C</strain>
    </source>
</reference>
<dbReference type="AlphaFoldDB" id="A0A951UTU4"/>
<comment type="caution">
    <text evidence="2">The sequence shown here is derived from an EMBL/GenBank/DDBJ whole genome shotgun (WGS) entry which is preliminary data.</text>
</comment>
<reference evidence="2" key="1">
    <citation type="submission" date="2021-05" db="EMBL/GenBank/DDBJ databases">
        <authorList>
            <person name="Pietrasiak N."/>
            <person name="Ward R."/>
            <person name="Stajich J.E."/>
            <person name="Kurbessoian T."/>
        </authorList>
    </citation>
    <scope>NUCLEOTIDE SEQUENCE</scope>
    <source>
        <strain evidence="2">GSE-NOS-MK-12-04C</strain>
    </source>
</reference>
<evidence type="ECO:0000256" key="1">
    <source>
        <dbReference type="SAM" id="SignalP"/>
    </source>
</evidence>
<gene>
    <name evidence="2" type="ORF">KME60_22365</name>
</gene>
<feature type="signal peptide" evidence="1">
    <location>
        <begin position="1"/>
        <end position="16"/>
    </location>
</feature>